<protein>
    <submittedName>
        <fullName evidence="1">F-box LRR-repeat 4</fullName>
    </submittedName>
</protein>
<comment type="caution">
    <text evidence="1">The sequence shown here is derived from an EMBL/GenBank/DDBJ whole genome shotgun (WGS) entry which is preliminary data.</text>
</comment>
<dbReference type="OrthoDB" id="536302at2759"/>
<reference evidence="1 2" key="1">
    <citation type="submission" date="2019-12" db="EMBL/GenBank/DDBJ databases">
        <authorList>
            <person name="Alioto T."/>
            <person name="Alioto T."/>
            <person name="Gomez Garrido J."/>
        </authorList>
    </citation>
    <scope>NUCLEOTIDE SEQUENCE [LARGE SCALE GENOMIC DNA]</scope>
</reference>
<organism evidence="1 2">
    <name type="scientific">Olea europaea subsp. europaea</name>
    <dbReference type="NCBI Taxonomy" id="158383"/>
    <lineage>
        <taxon>Eukaryota</taxon>
        <taxon>Viridiplantae</taxon>
        <taxon>Streptophyta</taxon>
        <taxon>Embryophyta</taxon>
        <taxon>Tracheophyta</taxon>
        <taxon>Spermatophyta</taxon>
        <taxon>Magnoliopsida</taxon>
        <taxon>eudicotyledons</taxon>
        <taxon>Gunneridae</taxon>
        <taxon>Pentapetalae</taxon>
        <taxon>asterids</taxon>
        <taxon>lamiids</taxon>
        <taxon>Lamiales</taxon>
        <taxon>Oleaceae</taxon>
        <taxon>Oleeae</taxon>
        <taxon>Olea</taxon>
    </lineage>
</organism>
<dbReference type="Gramene" id="OE9A013614T1">
    <property type="protein sequence ID" value="OE9A013614C1"/>
    <property type="gene ID" value="OE9A013614"/>
</dbReference>
<evidence type="ECO:0000313" key="1">
    <source>
        <dbReference type="EMBL" id="CAA3021249.1"/>
    </source>
</evidence>
<evidence type="ECO:0000313" key="2">
    <source>
        <dbReference type="Proteomes" id="UP000594638"/>
    </source>
</evidence>
<dbReference type="Gene3D" id="3.80.10.10">
    <property type="entry name" value="Ribonuclease Inhibitor"/>
    <property type="match status" value="1"/>
</dbReference>
<dbReference type="EMBL" id="CACTIH010009051">
    <property type="protein sequence ID" value="CAA3021249.1"/>
    <property type="molecule type" value="Genomic_DNA"/>
</dbReference>
<dbReference type="InterPro" id="IPR032675">
    <property type="entry name" value="LRR_dom_sf"/>
</dbReference>
<proteinExistence type="predicted"/>
<sequence>MQNLGDKGMVALGEGCPSLKYLEIYDCPQITNVGLGSLARSCTVPETCNLSGCWVGDSGIIAIARGCPQLNRLSLTGLENLGYKGMVALGDGCPLLKDLEIWLPSNNKCRSWLLSQELHGNRNLQSFSLPLHYRSWSYYLDCKLS</sequence>
<dbReference type="PANTHER" id="PTHR13318:SF247">
    <property type="entry name" value="GH16156P"/>
    <property type="match status" value="1"/>
</dbReference>
<dbReference type="GO" id="GO:0019005">
    <property type="term" value="C:SCF ubiquitin ligase complex"/>
    <property type="evidence" value="ECO:0007669"/>
    <property type="project" value="TreeGrafter"/>
</dbReference>
<dbReference type="InterPro" id="IPR001611">
    <property type="entry name" value="Leu-rich_rpt"/>
</dbReference>
<dbReference type="GO" id="GO:0031146">
    <property type="term" value="P:SCF-dependent proteasomal ubiquitin-dependent protein catabolic process"/>
    <property type="evidence" value="ECO:0007669"/>
    <property type="project" value="TreeGrafter"/>
</dbReference>
<dbReference type="InterPro" id="IPR006553">
    <property type="entry name" value="Leu-rich_rpt_Cys-con_subtyp"/>
</dbReference>
<dbReference type="SUPFAM" id="SSF52047">
    <property type="entry name" value="RNI-like"/>
    <property type="match status" value="1"/>
</dbReference>
<gene>
    <name evidence="1" type="ORF">OLEA9_A013614</name>
</gene>
<dbReference type="AlphaFoldDB" id="A0A8S0UQR5"/>
<dbReference type="SMART" id="SM00367">
    <property type="entry name" value="LRR_CC"/>
    <property type="match status" value="3"/>
</dbReference>
<dbReference type="Pfam" id="PF13516">
    <property type="entry name" value="LRR_6"/>
    <property type="match status" value="2"/>
</dbReference>
<dbReference type="PANTHER" id="PTHR13318">
    <property type="entry name" value="PARTNER OF PAIRED, ISOFORM B-RELATED"/>
    <property type="match status" value="1"/>
</dbReference>
<accession>A0A8S0UQR5</accession>
<name>A0A8S0UQR5_OLEEU</name>
<dbReference type="Proteomes" id="UP000594638">
    <property type="component" value="Unassembled WGS sequence"/>
</dbReference>
<keyword evidence="2" id="KW-1185">Reference proteome</keyword>